<evidence type="ECO:0000259" key="6">
    <source>
        <dbReference type="Pfam" id="PF25944"/>
    </source>
</evidence>
<dbReference type="AlphaFoldDB" id="A0A2N7JQ23"/>
<dbReference type="Gene3D" id="1.10.287.470">
    <property type="entry name" value="Helix hairpin bin"/>
    <property type="match status" value="1"/>
</dbReference>
<dbReference type="InterPro" id="IPR058624">
    <property type="entry name" value="MdtA-like_HH"/>
</dbReference>
<feature type="domain" description="Multidrug resistance protein MdtA-like beta-barrel" evidence="6">
    <location>
        <begin position="211"/>
        <end position="295"/>
    </location>
</feature>
<dbReference type="InterPro" id="IPR006143">
    <property type="entry name" value="RND_pump_MFP"/>
</dbReference>
<evidence type="ECO:0000256" key="1">
    <source>
        <dbReference type="ARBA" id="ARBA00004519"/>
    </source>
</evidence>
<sequence>MSLPRALRLPLGLLLSSSLLLGCGEQAMEQRPAPGPIHVDVLDLTPTTLRLTTELPGRIAAFKQAEVRPQVTGILQSRLYKEGSKVEAGDVLYEIDPTTYQSNANSAQAQLAKALTSEDTARKTALRYKELLRKKLTSQQDFDDADALYKEAQAEVAIRQAELDYANIELSYTKIKAPISGQAGLSLVSEGSLLTSEQSSYLTTIVQTANVYVDMQQSSLAITKIKKEFATFTDKDADIPVSITLEDGSAYDEAGNLEFSDTLVSDSTGTVTLRAIISNPDNILLAGMYVRAHISMPEARGYLVVPQSAVVRSQSGEPSVFVVNQDNKTVKKPVVLGNEVGNGWVVKEGLSSGEQVVITNIINMKNDVAVVVDSSTDSAVPALASEE</sequence>
<organism evidence="8 9">
    <name type="scientific">Vibrio splendidus</name>
    <dbReference type="NCBI Taxonomy" id="29497"/>
    <lineage>
        <taxon>Bacteria</taxon>
        <taxon>Pseudomonadati</taxon>
        <taxon>Pseudomonadota</taxon>
        <taxon>Gammaproteobacteria</taxon>
        <taxon>Vibrionales</taxon>
        <taxon>Vibrionaceae</taxon>
        <taxon>Vibrio</taxon>
    </lineage>
</organism>
<feature type="domain" description="Multidrug resistance protein MdtA-like alpha-helical hairpin" evidence="4">
    <location>
        <begin position="104"/>
        <end position="173"/>
    </location>
</feature>
<dbReference type="NCBIfam" id="TIGR01730">
    <property type="entry name" value="RND_mfp"/>
    <property type="match status" value="1"/>
</dbReference>
<gene>
    <name evidence="8" type="ORF">BCT54_24235</name>
</gene>
<dbReference type="RefSeq" id="WP_102552650.1">
    <property type="nucleotide sequence ID" value="NZ_MCZF01000156.1"/>
</dbReference>
<dbReference type="PANTHER" id="PTHR30158">
    <property type="entry name" value="ACRA/E-RELATED COMPONENT OF DRUG EFFLUX TRANSPORTER"/>
    <property type="match status" value="1"/>
</dbReference>
<reference evidence="9" key="1">
    <citation type="submission" date="2016-07" db="EMBL/GenBank/DDBJ databases">
        <title>Nontailed viruses are major unrecognized killers of bacteria in the ocean.</title>
        <authorList>
            <person name="Kauffman K."/>
            <person name="Hussain F."/>
            <person name="Yang J."/>
            <person name="Arevalo P."/>
            <person name="Brown J."/>
            <person name="Cutler M."/>
            <person name="Kelly L."/>
            <person name="Polz M.F."/>
        </authorList>
    </citation>
    <scope>NUCLEOTIDE SEQUENCE [LARGE SCALE GENOMIC DNA]</scope>
    <source>
        <strain evidence="9">10N.261.48.B5</strain>
    </source>
</reference>
<name>A0A2N7JQ23_VIBSP</name>
<comment type="subcellular location">
    <subcellularLocation>
        <location evidence="1">Cell inner membrane</location>
        <topology evidence="1">Lipid-anchor</topology>
    </subcellularLocation>
</comment>
<evidence type="ECO:0000259" key="5">
    <source>
        <dbReference type="Pfam" id="PF25917"/>
    </source>
</evidence>
<evidence type="ECO:0000259" key="7">
    <source>
        <dbReference type="Pfam" id="PF25967"/>
    </source>
</evidence>
<comment type="caution">
    <text evidence="8">The sequence shown here is derived from an EMBL/GenBank/DDBJ whole genome shotgun (WGS) entry which is preliminary data.</text>
</comment>
<feature type="signal peptide" evidence="3">
    <location>
        <begin position="1"/>
        <end position="22"/>
    </location>
</feature>
<evidence type="ECO:0000256" key="2">
    <source>
        <dbReference type="ARBA" id="ARBA00009477"/>
    </source>
</evidence>
<dbReference type="GO" id="GO:0046677">
    <property type="term" value="P:response to antibiotic"/>
    <property type="evidence" value="ECO:0007669"/>
    <property type="project" value="TreeGrafter"/>
</dbReference>
<dbReference type="Gene3D" id="2.40.420.20">
    <property type="match status" value="1"/>
</dbReference>
<dbReference type="GO" id="GO:0022857">
    <property type="term" value="F:transmembrane transporter activity"/>
    <property type="evidence" value="ECO:0007669"/>
    <property type="project" value="InterPro"/>
</dbReference>
<evidence type="ECO:0000313" key="8">
    <source>
        <dbReference type="EMBL" id="PMM50288.1"/>
    </source>
</evidence>
<dbReference type="Pfam" id="PF25876">
    <property type="entry name" value="HH_MFP_RND"/>
    <property type="match status" value="1"/>
</dbReference>
<dbReference type="GO" id="GO:0005886">
    <property type="term" value="C:plasma membrane"/>
    <property type="evidence" value="ECO:0007669"/>
    <property type="project" value="TreeGrafter"/>
</dbReference>
<dbReference type="EMBL" id="MCZF01000156">
    <property type="protein sequence ID" value="PMM50288.1"/>
    <property type="molecule type" value="Genomic_DNA"/>
</dbReference>
<feature type="chain" id="PRO_5014840862" evidence="3">
    <location>
        <begin position="23"/>
        <end position="387"/>
    </location>
</feature>
<dbReference type="PANTHER" id="PTHR30158:SF3">
    <property type="entry name" value="MULTIDRUG EFFLUX PUMP SUBUNIT ACRA-RELATED"/>
    <property type="match status" value="1"/>
</dbReference>
<dbReference type="InterPro" id="IPR058626">
    <property type="entry name" value="MdtA-like_b-barrel"/>
</dbReference>
<protein>
    <submittedName>
        <fullName evidence="8">Efflux transporter periplasmic adaptor subunit</fullName>
    </submittedName>
</protein>
<dbReference type="PROSITE" id="PS51257">
    <property type="entry name" value="PROKAR_LIPOPROTEIN"/>
    <property type="match status" value="1"/>
</dbReference>
<dbReference type="Proteomes" id="UP000235533">
    <property type="component" value="Unassembled WGS sequence"/>
</dbReference>
<dbReference type="InterPro" id="IPR058627">
    <property type="entry name" value="MdtA-like_C"/>
</dbReference>
<feature type="domain" description="Multidrug resistance protein MdtA-like C-terminal permuted SH3" evidence="7">
    <location>
        <begin position="303"/>
        <end position="360"/>
    </location>
</feature>
<evidence type="ECO:0000259" key="4">
    <source>
        <dbReference type="Pfam" id="PF25876"/>
    </source>
</evidence>
<dbReference type="Pfam" id="PF25917">
    <property type="entry name" value="BSH_RND"/>
    <property type="match status" value="1"/>
</dbReference>
<accession>A0A2N7JQ23</accession>
<comment type="similarity">
    <text evidence="2">Belongs to the membrane fusion protein (MFP) (TC 8.A.1) family.</text>
</comment>
<evidence type="ECO:0000313" key="9">
    <source>
        <dbReference type="Proteomes" id="UP000235533"/>
    </source>
</evidence>
<dbReference type="InterPro" id="IPR058625">
    <property type="entry name" value="MdtA-like_BSH"/>
</dbReference>
<feature type="domain" description="Multidrug resistance protein MdtA-like barrel-sandwich hybrid" evidence="5">
    <location>
        <begin position="64"/>
        <end position="205"/>
    </location>
</feature>
<keyword evidence="3" id="KW-0732">Signal</keyword>
<dbReference type="Gene3D" id="2.40.50.100">
    <property type="match status" value="1"/>
</dbReference>
<dbReference type="Pfam" id="PF25967">
    <property type="entry name" value="RND-MFP_C"/>
    <property type="match status" value="1"/>
</dbReference>
<proteinExistence type="inferred from homology"/>
<dbReference type="SUPFAM" id="SSF111369">
    <property type="entry name" value="HlyD-like secretion proteins"/>
    <property type="match status" value="1"/>
</dbReference>
<dbReference type="Gene3D" id="2.40.30.170">
    <property type="match status" value="1"/>
</dbReference>
<dbReference type="Pfam" id="PF25944">
    <property type="entry name" value="Beta-barrel_RND"/>
    <property type="match status" value="1"/>
</dbReference>
<evidence type="ECO:0000256" key="3">
    <source>
        <dbReference type="SAM" id="SignalP"/>
    </source>
</evidence>
<dbReference type="GO" id="GO:0030313">
    <property type="term" value="C:cell envelope"/>
    <property type="evidence" value="ECO:0007669"/>
    <property type="project" value="UniProtKB-SubCell"/>
</dbReference>